<keyword evidence="2" id="KW-0067">ATP-binding</keyword>
<gene>
    <name evidence="4" type="ORF">Amon01_000417700</name>
</gene>
<feature type="domain" description="Histidyl tRNA synthetase-related" evidence="3">
    <location>
        <begin position="2"/>
        <end position="94"/>
    </location>
</feature>
<evidence type="ECO:0000256" key="1">
    <source>
        <dbReference type="ARBA" id="ARBA00022741"/>
    </source>
</evidence>
<accession>A0A9W7DFL2</accession>
<keyword evidence="5" id="KW-1185">Reference proteome</keyword>
<reference evidence="4" key="1">
    <citation type="submission" date="2023-04" db="EMBL/GenBank/DDBJ databases">
        <title>Ambrosiozyma monospora NBRC 1965.</title>
        <authorList>
            <person name="Ichikawa N."/>
            <person name="Sato H."/>
            <person name="Tonouchi N."/>
        </authorList>
    </citation>
    <scope>NUCLEOTIDE SEQUENCE</scope>
    <source>
        <strain evidence="4">NBRC 1965</strain>
    </source>
</reference>
<evidence type="ECO:0000256" key="2">
    <source>
        <dbReference type="ARBA" id="ARBA00022840"/>
    </source>
</evidence>
<dbReference type="AlphaFoldDB" id="A0A9W7DFL2"/>
<organism evidence="4 5">
    <name type="scientific">Ambrosiozyma monospora</name>
    <name type="common">Yeast</name>
    <name type="synonym">Endomycopsis monosporus</name>
    <dbReference type="NCBI Taxonomy" id="43982"/>
    <lineage>
        <taxon>Eukaryota</taxon>
        <taxon>Fungi</taxon>
        <taxon>Dikarya</taxon>
        <taxon>Ascomycota</taxon>
        <taxon>Saccharomycotina</taxon>
        <taxon>Pichiomycetes</taxon>
        <taxon>Pichiales</taxon>
        <taxon>Pichiaceae</taxon>
        <taxon>Ambrosiozyma</taxon>
    </lineage>
</organism>
<dbReference type="EMBL" id="BSXU01001953">
    <property type="protein sequence ID" value="GMG32720.1"/>
    <property type="molecule type" value="Genomic_DNA"/>
</dbReference>
<dbReference type="Pfam" id="PF12745">
    <property type="entry name" value="HGTP_anticodon2"/>
    <property type="match status" value="1"/>
</dbReference>
<dbReference type="OrthoDB" id="341578at2759"/>
<name>A0A9W7DFL2_AMBMO</name>
<evidence type="ECO:0000259" key="3">
    <source>
        <dbReference type="Pfam" id="PF12745"/>
    </source>
</evidence>
<comment type="caution">
    <text evidence="4">The sequence shown here is derived from an EMBL/GenBank/DDBJ whole genome shotgun (WGS) entry which is preliminary data.</text>
</comment>
<protein>
    <submittedName>
        <fullName evidence="4">Unnamed protein product</fullName>
    </submittedName>
</protein>
<dbReference type="GO" id="GO:0005524">
    <property type="term" value="F:ATP binding"/>
    <property type="evidence" value="ECO:0007669"/>
    <property type="project" value="UniProtKB-KW"/>
</dbReference>
<dbReference type="InterPro" id="IPR024435">
    <property type="entry name" value="HisRS-related_dom"/>
</dbReference>
<evidence type="ECO:0000313" key="5">
    <source>
        <dbReference type="Proteomes" id="UP001165063"/>
    </source>
</evidence>
<proteinExistence type="predicted"/>
<keyword evidence="1" id="KW-0547">Nucleotide-binding</keyword>
<evidence type="ECO:0000313" key="4">
    <source>
        <dbReference type="EMBL" id="GMG32720.1"/>
    </source>
</evidence>
<sequence>MNEASLQSQLLLDTLANSPIFIIEARDEVLDMITMTSLGQEDEWSRRVGGASNATPRSFIKNIYNAMSKEKAKGTKWAVLYGGRKSEKVCVVDLQR</sequence>
<dbReference type="Proteomes" id="UP001165063">
    <property type="component" value="Unassembled WGS sequence"/>
</dbReference>